<accession>A0A7H9CHC7</accession>
<reference evidence="1 2" key="1">
    <citation type="submission" date="2020-02" db="EMBL/GenBank/DDBJ databases">
        <title>Complete genome sequence of the novel Campylobacter species Candidatus Campylobacter infans.</title>
        <authorList>
            <person name="Duim B."/>
            <person name="Zomer A."/>
            <person name="van der Graaf L."/>
            <person name="Wagenaar J."/>
        </authorList>
    </citation>
    <scope>NUCLEOTIDE SEQUENCE [LARGE SCALE GENOMIC DNA]</scope>
    <source>
        <strain evidence="1 2">19S00001</strain>
    </source>
</reference>
<protein>
    <recommendedName>
        <fullName evidence="3">Cell division protein ZapA</fullName>
    </recommendedName>
</protein>
<dbReference type="KEGG" id="cinf:CINF_1032"/>
<organism evidence="1 2">
    <name type="scientific">Candidatus Campylobacter infans</name>
    <dbReference type="NCBI Taxonomy" id="2561898"/>
    <lineage>
        <taxon>Bacteria</taxon>
        <taxon>Pseudomonadati</taxon>
        <taxon>Campylobacterota</taxon>
        <taxon>Epsilonproteobacteria</taxon>
        <taxon>Campylobacterales</taxon>
        <taxon>Campylobacteraceae</taxon>
        <taxon>Campylobacter</taxon>
    </lineage>
</organism>
<keyword evidence="2" id="KW-1185">Reference proteome</keyword>
<sequence>MTEIVLSITAKANKDYTVKLDDSFAEAFERDLERLLDGKKQFEVKDLLHAFMQKCHEYYEQETRINSLLGNIGSIAQSLDGKYKE</sequence>
<name>A0A7H9CHC7_9BACT</name>
<dbReference type="RefSeq" id="WP_178695352.1">
    <property type="nucleotide sequence ID" value="NZ_CP049075.1"/>
</dbReference>
<evidence type="ECO:0000313" key="1">
    <source>
        <dbReference type="EMBL" id="QLI05537.1"/>
    </source>
</evidence>
<evidence type="ECO:0008006" key="3">
    <source>
        <dbReference type="Google" id="ProtNLM"/>
    </source>
</evidence>
<dbReference type="AlphaFoldDB" id="A0A7H9CHC7"/>
<dbReference type="EMBL" id="CP049075">
    <property type="protein sequence ID" value="QLI05537.1"/>
    <property type="molecule type" value="Genomic_DNA"/>
</dbReference>
<evidence type="ECO:0000313" key="2">
    <source>
        <dbReference type="Proteomes" id="UP000509414"/>
    </source>
</evidence>
<dbReference type="Proteomes" id="UP000509414">
    <property type="component" value="Chromosome"/>
</dbReference>
<proteinExistence type="predicted"/>
<gene>
    <name evidence="1" type="ORF">CINF_1032</name>
</gene>